<evidence type="ECO:0000313" key="3">
    <source>
        <dbReference type="EMBL" id="SHJ67342.1"/>
    </source>
</evidence>
<name>A0A1M6L816_9BACL</name>
<evidence type="ECO:0000259" key="2">
    <source>
        <dbReference type="Pfam" id="PF13473"/>
    </source>
</evidence>
<feature type="domain" description="EfeO-type cupredoxin-like" evidence="2">
    <location>
        <begin position="20"/>
        <end position="108"/>
    </location>
</feature>
<feature type="signal peptide" evidence="1">
    <location>
        <begin position="1"/>
        <end position="21"/>
    </location>
</feature>
<accession>A0A1M6L816</accession>
<dbReference type="Gene3D" id="2.60.40.420">
    <property type="entry name" value="Cupredoxins - blue copper proteins"/>
    <property type="match status" value="1"/>
</dbReference>
<keyword evidence="1" id="KW-0732">Signal</keyword>
<dbReference type="STRING" id="1830138.SAMN05443507_102128"/>
<dbReference type="Pfam" id="PF13473">
    <property type="entry name" value="Cupredoxin_1"/>
    <property type="match status" value="1"/>
</dbReference>
<dbReference type="Proteomes" id="UP000184016">
    <property type="component" value="Unassembled WGS sequence"/>
</dbReference>
<dbReference type="RefSeq" id="WP_072872878.1">
    <property type="nucleotide sequence ID" value="NZ_FRAF01000002.1"/>
</dbReference>
<dbReference type="OrthoDB" id="2376044at2"/>
<dbReference type="EMBL" id="FRAF01000002">
    <property type="protein sequence ID" value="SHJ67342.1"/>
    <property type="molecule type" value="Genomic_DNA"/>
</dbReference>
<protein>
    <submittedName>
        <fullName evidence="3">Cupredoxin-like domain-containing protein</fullName>
    </submittedName>
</protein>
<feature type="chain" id="PRO_5039024595" evidence="1">
    <location>
        <begin position="22"/>
        <end position="123"/>
    </location>
</feature>
<sequence length="123" mass="13717">MLRTITSILCLTFLSTAFNHPAVKMSAVANSALVQVVITDKQIRPSFIRAVESEPLKLHIENRGKSIHNLVIPAFYIFTQNLRPGESVDVSFSPEKTGLFDYYSDKNSIPEPALKGKLQVVEK</sequence>
<dbReference type="AlphaFoldDB" id="A0A1M6L816"/>
<evidence type="ECO:0000313" key="4">
    <source>
        <dbReference type="Proteomes" id="UP000184016"/>
    </source>
</evidence>
<proteinExistence type="predicted"/>
<organism evidence="3 4">
    <name type="scientific">Alicyclobacillus tolerans</name>
    <dbReference type="NCBI Taxonomy" id="90970"/>
    <lineage>
        <taxon>Bacteria</taxon>
        <taxon>Bacillati</taxon>
        <taxon>Bacillota</taxon>
        <taxon>Bacilli</taxon>
        <taxon>Bacillales</taxon>
        <taxon>Alicyclobacillaceae</taxon>
        <taxon>Alicyclobacillus</taxon>
    </lineage>
</organism>
<keyword evidence="4" id="KW-1185">Reference proteome</keyword>
<dbReference type="InterPro" id="IPR008972">
    <property type="entry name" value="Cupredoxin"/>
</dbReference>
<reference evidence="4" key="1">
    <citation type="submission" date="2016-11" db="EMBL/GenBank/DDBJ databases">
        <authorList>
            <person name="Varghese N."/>
            <person name="Submissions S."/>
        </authorList>
    </citation>
    <scope>NUCLEOTIDE SEQUENCE [LARGE SCALE GENOMIC DNA]</scope>
    <source>
        <strain evidence="4">USBA-503</strain>
    </source>
</reference>
<dbReference type="InterPro" id="IPR028096">
    <property type="entry name" value="EfeO_Cupredoxin"/>
</dbReference>
<evidence type="ECO:0000256" key="1">
    <source>
        <dbReference type="SAM" id="SignalP"/>
    </source>
</evidence>
<dbReference type="SUPFAM" id="SSF49503">
    <property type="entry name" value="Cupredoxins"/>
    <property type="match status" value="1"/>
</dbReference>
<gene>
    <name evidence="3" type="ORF">SAMN05443507_102128</name>
</gene>